<organism evidence="2 3">
    <name type="scientific">Lithohypha guttulata</name>
    <dbReference type="NCBI Taxonomy" id="1690604"/>
    <lineage>
        <taxon>Eukaryota</taxon>
        <taxon>Fungi</taxon>
        <taxon>Dikarya</taxon>
        <taxon>Ascomycota</taxon>
        <taxon>Pezizomycotina</taxon>
        <taxon>Eurotiomycetes</taxon>
        <taxon>Chaetothyriomycetidae</taxon>
        <taxon>Chaetothyriales</taxon>
        <taxon>Trichomeriaceae</taxon>
        <taxon>Lithohypha</taxon>
    </lineage>
</organism>
<protein>
    <recommendedName>
        <fullName evidence="1">DUF6590 domain-containing protein</fullName>
    </recommendedName>
</protein>
<evidence type="ECO:0000313" key="2">
    <source>
        <dbReference type="EMBL" id="KAK5080366.1"/>
    </source>
</evidence>
<dbReference type="AlphaFoldDB" id="A0AAN7PJL2"/>
<sequence length="90" mass="10482">MRADRTHNSHCIIYDQKHQPQLLANQPPFTKDAIGVTMFSDETLSVATRLCYTRPTTIDYNVKVKHIGQVVPEHLDRLLSDYRTEQLRED</sequence>
<evidence type="ECO:0000259" key="1">
    <source>
        <dbReference type="Pfam" id="PF20233"/>
    </source>
</evidence>
<dbReference type="EMBL" id="JAVRRJ010000015">
    <property type="protein sequence ID" value="KAK5080366.1"/>
    <property type="molecule type" value="Genomic_DNA"/>
</dbReference>
<name>A0AAN7PJL2_9EURO</name>
<keyword evidence="3" id="KW-1185">Reference proteome</keyword>
<dbReference type="Pfam" id="PF20233">
    <property type="entry name" value="DUF6590"/>
    <property type="match status" value="1"/>
</dbReference>
<proteinExistence type="predicted"/>
<accession>A0AAN7PJL2</accession>
<feature type="domain" description="DUF6590" evidence="1">
    <location>
        <begin position="7"/>
        <end position="79"/>
    </location>
</feature>
<dbReference type="Proteomes" id="UP001309876">
    <property type="component" value="Unassembled WGS sequence"/>
</dbReference>
<reference evidence="2 3" key="1">
    <citation type="submission" date="2023-08" db="EMBL/GenBank/DDBJ databases">
        <title>Black Yeasts Isolated from many extreme environments.</title>
        <authorList>
            <person name="Coleine C."/>
            <person name="Stajich J.E."/>
            <person name="Selbmann L."/>
        </authorList>
    </citation>
    <scope>NUCLEOTIDE SEQUENCE [LARGE SCALE GENOMIC DNA]</scope>
    <source>
        <strain evidence="2 3">CCFEE 5910</strain>
    </source>
</reference>
<gene>
    <name evidence="2" type="ORF">LTR05_008613</name>
</gene>
<comment type="caution">
    <text evidence="2">The sequence shown here is derived from an EMBL/GenBank/DDBJ whole genome shotgun (WGS) entry which is preliminary data.</text>
</comment>
<evidence type="ECO:0000313" key="3">
    <source>
        <dbReference type="Proteomes" id="UP001309876"/>
    </source>
</evidence>
<dbReference type="InterPro" id="IPR046497">
    <property type="entry name" value="DUF6590"/>
</dbReference>